<comment type="similarity">
    <text evidence="1">Belongs to the OmpW/AlkL family.</text>
</comment>
<dbReference type="PANTHER" id="PTHR36920:SF1">
    <property type="entry name" value="OUTER MEMBRANE PROTEIN W"/>
    <property type="match status" value="1"/>
</dbReference>
<organism evidence="3 4">
    <name type="scientific">Marinicauda algicola</name>
    <dbReference type="NCBI Taxonomy" id="2029849"/>
    <lineage>
        <taxon>Bacteria</taxon>
        <taxon>Pseudomonadati</taxon>
        <taxon>Pseudomonadota</taxon>
        <taxon>Alphaproteobacteria</taxon>
        <taxon>Maricaulales</taxon>
        <taxon>Maricaulaceae</taxon>
        <taxon>Marinicauda</taxon>
    </lineage>
</organism>
<feature type="chain" id="PRO_5020254119" evidence="2">
    <location>
        <begin position="28"/>
        <end position="224"/>
    </location>
</feature>
<evidence type="ECO:0000313" key="3">
    <source>
        <dbReference type="EMBL" id="TGY88756.1"/>
    </source>
</evidence>
<dbReference type="EMBL" id="SRXW01000002">
    <property type="protein sequence ID" value="TGY88756.1"/>
    <property type="molecule type" value="Genomic_DNA"/>
</dbReference>
<dbReference type="Gene3D" id="2.40.160.20">
    <property type="match status" value="1"/>
</dbReference>
<proteinExistence type="inferred from homology"/>
<dbReference type="RefSeq" id="WP_135995295.1">
    <property type="nucleotide sequence ID" value="NZ_CP071057.1"/>
</dbReference>
<dbReference type="PANTHER" id="PTHR36920">
    <property type="match status" value="1"/>
</dbReference>
<dbReference type="AlphaFoldDB" id="A0A4S2GZW6"/>
<dbReference type="GO" id="GO:0055085">
    <property type="term" value="P:transmembrane transport"/>
    <property type="evidence" value="ECO:0007669"/>
    <property type="project" value="TreeGrafter"/>
</dbReference>
<reference evidence="3 4" key="1">
    <citation type="journal article" date="2017" name="Int. J. Syst. Evol. Microbiol.">
        <title>Marinicauda algicola sp. nov., isolated from a marine red alga Rhodosorus marinus.</title>
        <authorList>
            <person name="Jeong S.E."/>
            <person name="Jeon S.H."/>
            <person name="Chun B.H."/>
            <person name="Kim D.W."/>
            <person name="Jeon C.O."/>
        </authorList>
    </citation>
    <scope>NUCLEOTIDE SEQUENCE [LARGE SCALE GENOMIC DNA]</scope>
    <source>
        <strain evidence="3 4">JCM 31718</strain>
    </source>
</reference>
<dbReference type="InterPro" id="IPR005618">
    <property type="entry name" value="OMPW"/>
</dbReference>
<dbReference type="Proteomes" id="UP000308054">
    <property type="component" value="Unassembled WGS sequence"/>
</dbReference>
<evidence type="ECO:0000256" key="2">
    <source>
        <dbReference type="SAM" id="SignalP"/>
    </source>
</evidence>
<evidence type="ECO:0000313" key="4">
    <source>
        <dbReference type="Proteomes" id="UP000308054"/>
    </source>
</evidence>
<gene>
    <name evidence="3" type="ORF">E5163_06340</name>
</gene>
<dbReference type="GO" id="GO:0019867">
    <property type="term" value="C:outer membrane"/>
    <property type="evidence" value="ECO:0007669"/>
    <property type="project" value="InterPro"/>
</dbReference>
<dbReference type="Pfam" id="PF03922">
    <property type="entry name" value="OmpW"/>
    <property type="match status" value="1"/>
</dbReference>
<dbReference type="InterPro" id="IPR011250">
    <property type="entry name" value="OMP/PagP_B-barrel"/>
</dbReference>
<keyword evidence="2" id="KW-0732">Signal</keyword>
<comment type="caution">
    <text evidence="3">The sequence shown here is derived from an EMBL/GenBank/DDBJ whole genome shotgun (WGS) entry which is preliminary data.</text>
</comment>
<feature type="signal peptide" evidence="2">
    <location>
        <begin position="1"/>
        <end position="27"/>
    </location>
</feature>
<sequence length="224" mass="23551">MKHLVATSKCCLTTTVLLICSATAASAQSEPLYSKGDWVVGVNAARVLTEEKLDSVSAAGAPVPGAALSINDDTTLSFDVSYFVSPRFALNFFGGVPASADLQGDGTLAGLELGVTDYGPAILSLQYHLPVTERADVYAGAGVGRLLFLNERDGAVTNFDVKDAWAPAFQAGLRYRVSGNWLANFDVRYVPFDAEISGALGPAPVEAQVEVDPVIVNVGVAYQF</sequence>
<accession>A0A4S2GZW6</accession>
<dbReference type="OrthoDB" id="9807574at2"/>
<evidence type="ECO:0000256" key="1">
    <source>
        <dbReference type="ARBA" id="ARBA00009330"/>
    </source>
</evidence>
<dbReference type="SUPFAM" id="SSF56925">
    <property type="entry name" value="OMPA-like"/>
    <property type="match status" value="1"/>
</dbReference>
<keyword evidence="4" id="KW-1185">Reference proteome</keyword>
<protein>
    <submittedName>
        <fullName evidence="3">OmpW family protein</fullName>
    </submittedName>
</protein>
<name>A0A4S2GZW6_9PROT</name>